<accession>A0A951Q684</accession>
<name>A0A951Q684_9NOST</name>
<organism evidence="1 2">
    <name type="scientific">Mojavia pulchra JT2-VF2</name>
    <dbReference type="NCBI Taxonomy" id="287848"/>
    <lineage>
        <taxon>Bacteria</taxon>
        <taxon>Bacillati</taxon>
        <taxon>Cyanobacteriota</taxon>
        <taxon>Cyanophyceae</taxon>
        <taxon>Nostocales</taxon>
        <taxon>Nostocaceae</taxon>
    </lineage>
</organism>
<proteinExistence type="predicted"/>
<dbReference type="Proteomes" id="UP000715781">
    <property type="component" value="Unassembled WGS sequence"/>
</dbReference>
<sequence length="58" mass="6508">MPKLGKIPSAQFNIKIYGEEKIKIIAEVKQYCIQNQISVGDFVYDALQKALEADVLPP</sequence>
<evidence type="ECO:0000313" key="1">
    <source>
        <dbReference type="EMBL" id="MBW4565528.1"/>
    </source>
</evidence>
<reference evidence="1" key="2">
    <citation type="journal article" date="2022" name="Microbiol. Resour. Announc.">
        <title>Metagenome Sequencing to Explore Phylogenomics of Terrestrial Cyanobacteria.</title>
        <authorList>
            <person name="Ward R.D."/>
            <person name="Stajich J.E."/>
            <person name="Johansen J.R."/>
            <person name="Huntemann M."/>
            <person name="Clum A."/>
            <person name="Foster B."/>
            <person name="Foster B."/>
            <person name="Roux S."/>
            <person name="Palaniappan K."/>
            <person name="Varghese N."/>
            <person name="Mukherjee S."/>
            <person name="Reddy T.B.K."/>
            <person name="Daum C."/>
            <person name="Copeland A."/>
            <person name="Chen I.A."/>
            <person name="Ivanova N.N."/>
            <person name="Kyrpides N.C."/>
            <person name="Shapiro N."/>
            <person name="Eloe-Fadrosh E.A."/>
            <person name="Pietrasiak N."/>
        </authorList>
    </citation>
    <scope>NUCLEOTIDE SEQUENCE</scope>
    <source>
        <strain evidence="1">JT2-VF2</strain>
    </source>
</reference>
<dbReference type="EMBL" id="JAHHHN010000040">
    <property type="protein sequence ID" value="MBW4565528.1"/>
    <property type="molecule type" value="Genomic_DNA"/>
</dbReference>
<evidence type="ECO:0000313" key="2">
    <source>
        <dbReference type="Proteomes" id="UP000715781"/>
    </source>
</evidence>
<protein>
    <submittedName>
        <fullName evidence="1">Uncharacterized protein</fullName>
    </submittedName>
</protein>
<comment type="caution">
    <text evidence="1">The sequence shown here is derived from an EMBL/GenBank/DDBJ whole genome shotgun (WGS) entry which is preliminary data.</text>
</comment>
<reference evidence="1" key="1">
    <citation type="submission" date="2021-05" db="EMBL/GenBank/DDBJ databases">
        <authorList>
            <person name="Pietrasiak N."/>
            <person name="Ward R."/>
            <person name="Stajich J.E."/>
            <person name="Kurbessoian T."/>
        </authorList>
    </citation>
    <scope>NUCLEOTIDE SEQUENCE</scope>
    <source>
        <strain evidence="1">JT2-VF2</strain>
    </source>
</reference>
<dbReference type="AlphaFoldDB" id="A0A951Q684"/>
<gene>
    <name evidence="1" type="ORF">KME32_31490</name>
</gene>